<accession>A0AAV7T451</accession>
<keyword evidence="3" id="KW-1185">Reference proteome</keyword>
<proteinExistence type="predicted"/>
<gene>
    <name evidence="2" type="ORF">NDU88_002700</name>
</gene>
<sequence length="170" mass="17998">MSTAVPLLQVCPSLGLTNDPSPAHQAGSRSSVALLLDRTSAGQHTLHTPGPPPIFKPDLSRCTQQRPPQRPPVPTGPSPSGHGQNLNASLIGRTAFSFLHCRGGSISPPERSCTAPLHRPFCWARLALQAALTVCFSSPLPWPFRSTEGPTNGPVPVAPKGLFQRLSAHI</sequence>
<evidence type="ECO:0000313" key="2">
    <source>
        <dbReference type="EMBL" id="KAJ1170829.1"/>
    </source>
</evidence>
<evidence type="ECO:0000313" key="3">
    <source>
        <dbReference type="Proteomes" id="UP001066276"/>
    </source>
</evidence>
<feature type="compositionally biased region" description="Pro residues" evidence="1">
    <location>
        <begin position="68"/>
        <end position="77"/>
    </location>
</feature>
<reference evidence="2" key="1">
    <citation type="journal article" date="2022" name="bioRxiv">
        <title>Sequencing and chromosome-scale assembly of the giantPleurodeles waltlgenome.</title>
        <authorList>
            <person name="Brown T."/>
            <person name="Elewa A."/>
            <person name="Iarovenko S."/>
            <person name="Subramanian E."/>
            <person name="Araus A.J."/>
            <person name="Petzold A."/>
            <person name="Susuki M."/>
            <person name="Suzuki K.-i.T."/>
            <person name="Hayashi T."/>
            <person name="Toyoda A."/>
            <person name="Oliveira C."/>
            <person name="Osipova E."/>
            <person name="Leigh N.D."/>
            <person name="Simon A."/>
            <person name="Yun M.H."/>
        </authorList>
    </citation>
    <scope>NUCLEOTIDE SEQUENCE</scope>
    <source>
        <strain evidence="2">20211129_DDA</strain>
        <tissue evidence="2">Liver</tissue>
    </source>
</reference>
<protein>
    <submittedName>
        <fullName evidence="2">Uncharacterized protein</fullName>
    </submittedName>
</protein>
<organism evidence="2 3">
    <name type="scientific">Pleurodeles waltl</name>
    <name type="common">Iberian ribbed newt</name>
    <dbReference type="NCBI Taxonomy" id="8319"/>
    <lineage>
        <taxon>Eukaryota</taxon>
        <taxon>Metazoa</taxon>
        <taxon>Chordata</taxon>
        <taxon>Craniata</taxon>
        <taxon>Vertebrata</taxon>
        <taxon>Euteleostomi</taxon>
        <taxon>Amphibia</taxon>
        <taxon>Batrachia</taxon>
        <taxon>Caudata</taxon>
        <taxon>Salamandroidea</taxon>
        <taxon>Salamandridae</taxon>
        <taxon>Pleurodelinae</taxon>
        <taxon>Pleurodeles</taxon>
    </lineage>
</organism>
<dbReference type="AlphaFoldDB" id="A0AAV7T451"/>
<comment type="caution">
    <text evidence="2">The sequence shown here is derived from an EMBL/GenBank/DDBJ whole genome shotgun (WGS) entry which is preliminary data.</text>
</comment>
<dbReference type="Proteomes" id="UP001066276">
    <property type="component" value="Chromosome 4_1"/>
</dbReference>
<evidence type="ECO:0000256" key="1">
    <source>
        <dbReference type="SAM" id="MobiDB-lite"/>
    </source>
</evidence>
<feature type="region of interest" description="Disordered" evidence="1">
    <location>
        <begin position="42"/>
        <end position="86"/>
    </location>
</feature>
<dbReference type="EMBL" id="JANPWB010000007">
    <property type="protein sequence ID" value="KAJ1170829.1"/>
    <property type="molecule type" value="Genomic_DNA"/>
</dbReference>
<name>A0AAV7T451_PLEWA</name>